<feature type="transmembrane region" description="Helical" evidence="1">
    <location>
        <begin position="127"/>
        <end position="147"/>
    </location>
</feature>
<feature type="transmembrane region" description="Helical" evidence="1">
    <location>
        <begin position="167"/>
        <end position="192"/>
    </location>
</feature>
<evidence type="ECO:0000313" key="2">
    <source>
        <dbReference type="EMBL" id="OQV21264.1"/>
    </source>
</evidence>
<gene>
    <name evidence="2" type="ORF">BV898_04750</name>
</gene>
<keyword evidence="1" id="KW-0472">Membrane</keyword>
<protein>
    <submittedName>
        <fullName evidence="2">Uncharacterized protein</fullName>
    </submittedName>
</protein>
<reference evidence="3" key="1">
    <citation type="submission" date="2017-01" db="EMBL/GenBank/DDBJ databases">
        <title>Comparative genomics of anhydrobiosis in the tardigrade Hypsibius dujardini.</title>
        <authorList>
            <person name="Yoshida Y."/>
            <person name="Koutsovoulos G."/>
            <person name="Laetsch D."/>
            <person name="Stevens L."/>
            <person name="Kumar S."/>
            <person name="Horikawa D."/>
            <person name="Ishino K."/>
            <person name="Komine S."/>
            <person name="Tomita M."/>
            <person name="Blaxter M."/>
            <person name="Arakawa K."/>
        </authorList>
    </citation>
    <scope>NUCLEOTIDE SEQUENCE [LARGE SCALE GENOMIC DNA]</scope>
    <source>
        <strain evidence="3">Z151</strain>
    </source>
</reference>
<feature type="transmembrane region" description="Helical" evidence="1">
    <location>
        <begin position="88"/>
        <end position="107"/>
    </location>
</feature>
<accession>A0A1W0X1C2</accession>
<keyword evidence="1" id="KW-1133">Transmembrane helix</keyword>
<evidence type="ECO:0000313" key="3">
    <source>
        <dbReference type="Proteomes" id="UP000192578"/>
    </source>
</evidence>
<name>A0A1W0X1C2_HYPEX</name>
<evidence type="ECO:0000256" key="1">
    <source>
        <dbReference type="SAM" id="Phobius"/>
    </source>
</evidence>
<keyword evidence="3" id="KW-1185">Reference proteome</keyword>
<proteinExistence type="predicted"/>
<dbReference type="OrthoDB" id="10629789at2759"/>
<feature type="transmembrane region" description="Helical" evidence="1">
    <location>
        <begin position="36"/>
        <end position="57"/>
    </location>
</feature>
<comment type="caution">
    <text evidence="2">The sequence shown here is derived from an EMBL/GenBank/DDBJ whole genome shotgun (WGS) entry which is preliminary data.</text>
</comment>
<sequence length="308" mass="34270">MAHSVRDATWRASMMPVTGEPDARPIPPRSHWITHWLLAIVWIQFLVPIVCLILDAISDSNTPAEVPWTTANPYSNLTIPFYYRGSAAAFWSNIIAVIIGAVGLITYHPVNTRELAREHHFRSTHAVLCKLAVLFCAISTFFAVWRWQVISKTVIKHGEASLKTPFALSIITCFLQVLPGSGSLFVPVLVALSITESKDNFGLLAPTCEYRERSPIRELFGMNKKAGPSIKERLFRSEPQKLQVCGVIEGGLQPTAAEEEQIPFIDPTVRKRKVSDLTDTASDVIRNLILDQMKRPIEPNSAGATNLE</sequence>
<keyword evidence="1" id="KW-0812">Transmembrane</keyword>
<dbReference type="EMBL" id="MTYJ01000024">
    <property type="protein sequence ID" value="OQV21264.1"/>
    <property type="molecule type" value="Genomic_DNA"/>
</dbReference>
<dbReference type="AlphaFoldDB" id="A0A1W0X1C2"/>
<dbReference type="Proteomes" id="UP000192578">
    <property type="component" value="Unassembled WGS sequence"/>
</dbReference>
<organism evidence="2 3">
    <name type="scientific">Hypsibius exemplaris</name>
    <name type="common">Freshwater tardigrade</name>
    <dbReference type="NCBI Taxonomy" id="2072580"/>
    <lineage>
        <taxon>Eukaryota</taxon>
        <taxon>Metazoa</taxon>
        <taxon>Ecdysozoa</taxon>
        <taxon>Tardigrada</taxon>
        <taxon>Eutardigrada</taxon>
        <taxon>Parachela</taxon>
        <taxon>Hypsibioidea</taxon>
        <taxon>Hypsibiidae</taxon>
        <taxon>Hypsibius</taxon>
    </lineage>
</organism>